<reference evidence="1 2" key="1">
    <citation type="submission" date="2019-09" db="EMBL/GenBank/DDBJ databases">
        <title>The hologenome of the rock-dwelling lichen Lasallia pustulata.</title>
        <authorList>
            <person name="Greshake Tzovaras B."/>
            <person name="Segers F."/>
            <person name="Bicker A."/>
            <person name="Dal Grande F."/>
            <person name="Otte J."/>
            <person name="Hankeln T."/>
            <person name="Schmitt I."/>
            <person name="Ebersberger I."/>
        </authorList>
    </citation>
    <scope>NUCLEOTIDE SEQUENCE [LARGE SCALE GENOMIC DNA]</scope>
    <source>
        <strain evidence="1">A1-1</strain>
    </source>
</reference>
<comment type="caution">
    <text evidence="1">The sequence shown here is derived from an EMBL/GenBank/DDBJ whole genome shotgun (WGS) entry which is preliminary data.</text>
</comment>
<accession>A0A5M8PWK7</accession>
<dbReference type="PANTHER" id="PTHR21310:SF15">
    <property type="entry name" value="AMINOGLYCOSIDE PHOSPHOTRANSFERASE DOMAIN-CONTAINING PROTEIN"/>
    <property type="match status" value="1"/>
</dbReference>
<sequence>MNYPIEIKFDDGIKWLARIRRFDATSPPPGLRDYIIQNEVATLRFLEQTGAPSPKVFGFALENEDNPMGCGYMLLKKWSGKSLRWSLVVPEQRRKVMSQPANTFIELRKFPSTYLAPWIGQGMFTSGHSLENR</sequence>
<organism evidence="1 2">
    <name type="scientific">Lasallia pustulata</name>
    <dbReference type="NCBI Taxonomy" id="136370"/>
    <lineage>
        <taxon>Eukaryota</taxon>
        <taxon>Fungi</taxon>
        <taxon>Dikarya</taxon>
        <taxon>Ascomycota</taxon>
        <taxon>Pezizomycotina</taxon>
        <taxon>Lecanoromycetes</taxon>
        <taxon>OSLEUM clade</taxon>
        <taxon>Umbilicariomycetidae</taxon>
        <taxon>Umbilicariales</taxon>
        <taxon>Umbilicariaceae</taxon>
        <taxon>Lasallia</taxon>
    </lineage>
</organism>
<gene>
    <name evidence="1" type="ORF">FRX48_02387</name>
</gene>
<dbReference type="InterPro" id="IPR051678">
    <property type="entry name" value="AGP_Transferase"/>
</dbReference>
<dbReference type="PANTHER" id="PTHR21310">
    <property type="entry name" value="AMINOGLYCOSIDE PHOSPHOTRANSFERASE-RELATED-RELATED"/>
    <property type="match status" value="1"/>
</dbReference>
<dbReference type="AlphaFoldDB" id="A0A5M8PWK7"/>
<name>A0A5M8PWK7_9LECA</name>
<keyword evidence="1" id="KW-0808">Transferase</keyword>
<protein>
    <submittedName>
        <fullName evidence="1">Kinase-like domain-containing protein</fullName>
    </submittedName>
</protein>
<evidence type="ECO:0000313" key="2">
    <source>
        <dbReference type="Proteomes" id="UP000324767"/>
    </source>
</evidence>
<dbReference type="OrthoDB" id="5327538at2759"/>
<dbReference type="GO" id="GO:0016301">
    <property type="term" value="F:kinase activity"/>
    <property type="evidence" value="ECO:0007669"/>
    <property type="project" value="UniProtKB-KW"/>
</dbReference>
<proteinExistence type="predicted"/>
<dbReference type="EMBL" id="VXIT01000003">
    <property type="protein sequence ID" value="KAA6414025.1"/>
    <property type="molecule type" value="Genomic_DNA"/>
</dbReference>
<dbReference type="Proteomes" id="UP000324767">
    <property type="component" value="Unassembled WGS sequence"/>
</dbReference>
<evidence type="ECO:0000313" key="1">
    <source>
        <dbReference type="EMBL" id="KAA6414025.1"/>
    </source>
</evidence>
<keyword evidence="1" id="KW-0418">Kinase</keyword>